<comment type="caution">
    <text evidence="11">The sequence shown here is derived from an EMBL/GenBank/DDBJ whole genome shotgun (WGS) entry which is preliminary data.</text>
</comment>
<keyword evidence="3 8" id="KW-0500">Molybdenum</keyword>
<dbReference type="InterPro" id="IPR017871">
    <property type="entry name" value="ABC_transporter-like_CS"/>
</dbReference>
<dbReference type="RefSeq" id="WP_189406862.1">
    <property type="nucleotide sequence ID" value="NZ_BMXP01000006.1"/>
</dbReference>
<keyword evidence="7" id="KW-0472">Membrane</keyword>
<dbReference type="SMART" id="SM00382">
    <property type="entry name" value="AAA"/>
    <property type="match status" value="1"/>
</dbReference>
<name>A0A918JQA0_9ALTE</name>
<dbReference type="EMBL" id="BMXP01000006">
    <property type="protein sequence ID" value="GGW89643.1"/>
    <property type="molecule type" value="Genomic_DNA"/>
</dbReference>
<dbReference type="InterPro" id="IPR005116">
    <property type="entry name" value="Transp-assoc_OB_typ1"/>
</dbReference>
<dbReference type="Gene3D" id="2.40.50.100">
    <property type="match status" value="1"/>
</dbReference>
<evidence type="ECO:0000313" key="12">
    <source>
        <dbReference type="Proteomes" id="UP000631300"/>
    </source>
</evidence>
<evidence type="ECO:0000259" key="10">
    <source>
        <dbReference type="PROSITE" id="PS51866"/>
    </source>
</evidence>
<reference evidence="11" key="2">
    <citation type="submission" date="2020-09" db="EMBL/GenBank/DDBJ databases">
        <authorList>
            <person name="Sun Q."/>
            <person name="Kim S."/>
        </authorList>
    </citation>
    <scope>NUCLEOTIDE SEQUENCE</scope>
    <source>
        <strain evidence="11">KCTC 22164</strain>
    </source>
</reference>
<dbReference type="Pfam" id="PF00005">
    <property type="entry name" value="ABC_tran"/>
    <property type="match status" value="1"/>
</dbReference>
<keyword evidence="4" id="KW-0547">Nucleotide-binding</keyword>
<proteinExistence type="predicted"/>
<evidence type="ECO:0008006" key="13">
    <source>
        <dbReference type="Google" id="ProtNLM"/>
    </source>
</evidence>
<dbReference type="Proteomes" id="UP000631300">
    <property type="component" value="Unassembled WGS sequence"/>
</dbReference>
<keyword evidence="1" id="KW-0813">Transport</keyword>
<evidence type="ECO:0000256" key="8">
    <source>
        <dbReference type="PROSITE-ProRule" id="PRU01213"/>
    </source>
</evidence>
<dbReference type="PROSITE" id="PS50893">
    <property type="entry name" value="ABC_TRANSPORTER_2"/>
    <property type="match status" value="1"/>
</dbReference>
<evidence type="ECO:0000256" key="1">
    <source>
        <dbReference type="ARBA" id="ARBA00022448"/>
    </source>
</evidence>
<accession>A0A918JQA0</accession>
<dbReference type="SUPFAM" id="SSF50331">
    <property type="entry name" value="MOP-like"/>
    <property type="match status" value="1"/>
</dbReference>
<keyword evidence="6" id="KW-1278">Translocase</keyword>
<protein>
    <recommendedName>
        <fullName evidence="13">ATP-binding cassette domain-containing protein</fullName>
    </recommendedName>
</protein>
<feature type="domain" description="ABC transporter" evidence="9">
    <location>
        <begin position="1"/>
        <end position="219"/>
    </location>
</feature>
<dbReference type="SUPFAM" id="SSF52540">
    <property type="entry name" value="P-loop containing nucleoside triphosphate hydrolases"/>
    <property type="match status" value="1"/>
</dbReference>
<dbReference type="GO" id="GO:0015689">
    <property type="term" value="P:molybdate ion transport"/>
    <property type="evidence" value="ECO:0007669"/>
    <property type="project" value="InterPro"/>
</dbReference>
<dbReference type="PROSITE" id="PS00211">
    <property type="entry name" value="ABC_TRANSPORTER_1"/>
    <property type="match status" value="1"/>
</dbReference>
<evidence type="ECO:0000256" key="3">
    <source>
        <dbReference type="ARBA" id="ARBA00022505"/>
    </source>
</evidence>
<dbReference type="PANTHER" id="PTHR43514">
    <property type="entry name" value="ABC TRANSPORTER I FAMILY MEMBER 10"/>
    <property type="match status" value="1"/>
</dbReference>
<evidence type="ECO:0000256" key="6">
    <source>
        <dbReference type="ARBA" id="ARBA00022967"/>
    </source>
</evidence>
<dbReference type="InterPro" id="IPR003439">
    <property type="entry name" value="ABC_transporter-like_ATP-bd"/>
</dbReference>
<evidence type="ECO:0000313" key="11">
    <source>
        <dbReference type="EMBL" id="GGW89643.1"/>
    </source>
</evidence>
<gene>
    <name evidence="11" type="ORF">GCM10007391_24920</name>
</gene>
<evidence type="ECO:0000256" key="2">
    <source>
        <dbReference type="ARBA" id="ARBA00022475"/>
    </source>
</evidence>
<evidence type="ECO:0000259" key="9">
    <source>
        <dbReference type="PROSITE" id="PS50893"/>
    </source>
</evidence>
<dbReference type="PROSITE" id="PS51866">
    <property type="entry name" value="MOP"/>
    <property type="match status" value="1"/>
</dbReference>
<dbReference type="InterPro" id="IPR050334">
    <property type="entry name" value="Molybdenum_import_ModC"/>
</dbReference>
<organism evidence="11 12">
    <name type="scientific">Alteromonas halophila</name>
    <dbReference type="NCBI Taxonomy" id="516698"/>
    <lineage>
        <taxon>Bacteria</taxon>
        <taxon>Pseudomonadati</taxon>
        <taxon>Pseudomonadota</taxon>
        <taxon>Gammaproteobacteria</taxon>
        <taxon>Alteromonadales</taxon>
        <taxon>Alteromonadaceae</taxon>
        <taxon>Alteromonas/Salinimonas group</taxon>
        <taxon>Alteromonas</taxon>
    </lineage>
</organism>
<evidence type="ECO:0000256" key="4">
    <source>
        <dbReference type="ARBA" id="ARBA00022741"/>
    </source>
</evidence>
<dbReference type="GO" id="GO:0005524">
    <property type="term" value="F:ATP binding"/>
    <property type="evidence" value="ECO:0007669"/>
    <property type="project" value="UniProtKB-KW"/>
</dbReference>
<dbReference type="InterPro" id="IPR003593">
    <property type="entry name" value="AAA+_ATPase"/>
</dbReference>
<dbReference type="InterPro" id="IPR004606">
    <property type="entry name" value="Mop_domain"/>
</dbReference>
<dbReference type="Pfam" id="PF03459">
    <property type="entry name" value="TOBE"/>
    <property type="match status" value="1"/>
</dbReference>
<dbReference type="PANTHER" id="PTHR43514:SF4">
    <property type="entry name" value="ABC TRANSPORTER I FAMILY MEMBER 10"/>
    <property type="match status" value="1"/>
</dbReference>
<keyword evidence="12" id="KW-1185">Reference proteome</keyword>
<dbReference type="InterPro" id="IPR008995">
    <property type="entry name" value="Mo/tungstate-bd_C_term_dom"/>
</dbReference>
<keyword evidence="5" id="KW-0067">ATP-binding</keyword>
<sequence length="336" mass="36253">MEFKVRLNTQGRPPLEATAAFSAQSVLLGLTGPSGAGKTTLLRALAGLEKCAQVNVSSYRRSSPRIMMVFSEPCLFPHLSVEENLILARQYSADSGASLTTYTALCHCEHLLGRAAVSLSSGEAQRVALARALASQPDILLIDEGMGAIDSATRRAIISGLKQYATKTQLQVVLVSHDISDLALYADELALLEAGSLVCAGQVARVLGHYATETSLVPCLSLLEGKATDPDPRYPYHRFLCEGQVLYAHSRASFEEHVRLVVDARQVSLDKMDVNQSTLVNAFACQIVSMDTLSDAELRVTLRQGDTTLYAIISHLSRDRLGLTAGDAVTARFKLC</sequence>
<dbReference type="InterPro" id="IPR027417">
    <property type="entry name" value="P-loop_NTPase"/>
</dbReference>
<feature type="domain" description="Mop" evidence="10">
    <location>
        <begin position="276"/>
        <end position="336"/>
    </location>
</feature>
<reference evidence="11" key="1">
    <citation type="journal article" date="2014" name="Int. J. Syst. Evol. Microbiol.">
        <title>Complete genome sequence of Corynebacterium casei LMG S-19264T (=DSM 44701T), isolated from a smear-ripened cheese.</title>
        <authorList>
            <consortium name="US DOE Joint Genome Institute (JGI-PGF)"/>
            <person name="Walter F."/>
            <person name="Albersmeier A."/>
            <person name="Kalinowski J."/>
            <person name="Ruckert C."/>
        </authorList>
    </citation>
    <scope>NUCLEOTIDE SEQUENCE</scope>
    <source>
        <strain evidence="11">KCTC 22164</strain>
    </source>
</reference>
<dbReference type="GO" id="GO:0016887">
    <property type="term" value="F:ATP hydrolysis activity"/>
    <property type="evidence" value="ECO:0007669"/>
    <property type="project" value="InterPro"/>
</dbReference>
<dbReference type="AlphaFoldDB" id="A0A918JQA0"/>
<evidence type="ECO:0000256" key="7">
    <source>
        <dbReference type="ARBA" id="ARBA00023136"/>
    </source>
</evidence>
<evidence type="ECO:0000256" key="5">
    <source>
        <dbReference type="ARBA" id="ARBA00022840"/>
    </source>
</evidence>
<dbReference type="Gene3D" id="3.40.50.300">
    <property type="entry name" value="P-loop containing nucleotide triphosphate hydrolases"/>
    <property type="match status" value="1"/>
</dbReference>
<keyword evidence="2" id="KW-1003">Cell membrane</keyword>